<dbReference type="CDD" id="cd06261">
    <property type="entry name" value="TM_PBP2"/>
    <property type="match status" value="1"/>
</dbReference>
<evidence type="ECO:0000256" key="1">
    <source>
        <dbReference type="ARBA" id="ARBA00004651"/>
    </source>
</evidence>
<dbReference type="Pfam" id="PF00528">
    <property type="entry name" value="BPD_transp_1"/>
    <property type="match status" value="1"/>
</dbReference>
<dbReference type="SUPFAM" id="SSF161098">
    <property type="entry name" value="MetI-like"/>
    <property type="match status" value="1"/>
</dbReference>
<dbReference type="PROSITE" id="PS50928">
    <property type="entry name" value="ABC_TM1"/>
    <property type="match status" value="1"/>
</dbReference>
<dbReference type="PANTHER" id="PTHR30193:SF37">
    <property type="entry name" value="INNER MEMBRANE ABC TRANSPORTER PERMEASE PROTEIN YCJO"/>
    <property type="match status" value="1"/>
</dbReference>
<evidence type="ECO:0000256" key="4">
    <source>
        <dbReference type="ARBA" id="ARBA00022692"/>
    </source>
</evidence>
<feature type="transmembrane region" description="Helical" evidence="7">
    <location>
        <begin position="32"/>
        <end position="59"/>
    </location>
</feature>
<keyword evidence="2 7" id="KW-0813">Transport</keyword>
<feature type="transmembrane region" description="Helical" evidence="7">
    <location>
        <begin position="227"/>
        <end position="245"/>
    </location>
</feature>
<gene>
    <name evidence="9" type="ordered locus">Spirs_3635</name>
</gene>
<sequence length="315" mass="35030">MPSFLALRSIFTMNRRSISLRRSHHIRDGQTATAWLFCAPALLSVFLFYLIPFCLSIAYSFTNKMLVPRIGRSTEFVGVGNYLKIFSNDIAAKAFVNTGLYALMVVPAIMVIGTILAVFVNRQVKGVKTFRAIYFSPQVVTMTVVAVVWSFIFSPGESGLLNSFLGLIGIPPQSWLQNSNQALFCIAVMYIWQSLGLQMIIILGGLQYIPEELYEAGRLDGCSIVQKFLYITVPLLKNTLVYVLISTTINTLKLFTQVYVLTNGGPNHSTTSVVYLLYKAGFINSQLGYSSAIAVVFFLIVLIISLIQNYAMSEK</sequence>
<dbReference type="AlphaFoldDB" id="E1R7L6"/>
<accession>E1R7L6</accession>
<dbReference type="InterPro" id="IPR051393">
    <property type="entry name" value="ABC_transporter_permease"/>
</dbReference>
<organism evidence="9 10">
    <name type="scientific">Sediminispirochaeta smaragdinae (strain DSM 11293 / JCM 15392 / SEBR 4228)</name>
    <name type="common">Spirochaeta smaragdinae</name>
    <dbReference type="NCBI Taxonomy" id="573413"/>
    <lineage>
        <taxon>Bacteria</taxon>
        <taxon>Pseudomonadati</taxon>
        <taxon>Spirochaetota</taxon>
        <taxon>Spirochaetia</taxon>
        <taxon>Spirochaetales</taxon>
        <taxon>Spirochaetaceae</taxon>
        <taxon>Sediminispirochaeta</taxon>
    </lineage>
</organism>
<dbReference type="OrthoDB" id="9787541at2"/>
<name>E1R7L6_SEDSS</name>
<feature type="transmembrane region" description="Helical" evidence="7">
    <location>
        <begin position="100"/>
        <end position="120"/>
    </location>
</feature>
<dbReference type="GO" id="GO:0055085">
    <property type="term" value="P:transmembrane transport"/>
    <property type="evidence" value="ECO:0007669"/>
    <property type="project" value="InterPro"/>
</dbReference>
<protein>
    <submittedName>
        <fullName evidence="9">Binding-protein-dependent transport systems inner membrane component</fullName>
    </submittedName>
</protein>
<keyword evidence="3" id="KW-1003">Cell membrane</keyword>
<evidence type="ECO:0000256" key="2">
    <source>
        <dbReference type="ARBA" id="ARBA00022448"/>
    </source>
</evidence>
<evidence type="ECO:0000313" key="9">
    <source>
        <dbReference type="EMBL" id="ADK82721.1"/>
    </source>
</evidence>
<evidence type="ECO:0000256" key="6">
    <source>
        <dbReference type="ARBA" id="ARBA00023136"/>
    </source>
</evidence>
<feature type="domain" description="ABC transmembrane type-1" evidence="8">
    <location>
        <begin position="95"/>
        <end position="308"/>
    </location>
</feature>
<dbReference type="InterPro" id="IPR035906">
    <property type="entry name" value="MetI-like_sf"/>
</dbReference>
<comment type="similarity">
    <text evidence="7">Belongs to the binding-protein-dependent transport system permease family.</text>
</comment>
<dbReference type="GO" id="GO:0005886">
    <property type="term" value="C:plasma membrane"/>
    <property type="evidence" value="ECO:0007669"/>
    <property type="project" value="UniProtKB-SubCell"/>
</dbReference>
<reference evidence="9 10" key="1">
    <citation type="journal article" date="2010" name="Stand. Genomic Sci.">
        <title>Complete genome sequence of Spirochaeta smaragdinae type strain (SEBR 4228).</title>
        <authorList>
            <person name="Mavromatis K."/>
            <person name="Yasawong M."/>
            <person name="Chertkov O."/>
            <person name="Lapidus A."/>
            <person name="Lucas S."/>
            <person name="Nolan M."/>
            <person name="Del Rio T.G."/>
            <person name="Tice H."/>
            <person name="Cheng J.F."/>
            <person name="Pitluck S."/>
            <person name="Liolios K."/>
            <person name="Ivanova N."/>
            <person name="Tapia R."/>
            <person name="Han C."/>
            <person name="Bruce D."/>
            <person name="Goodwin L."/>
            <person name="Pati A."/>
            <person name="Chen A."/>
            <person name="Palaniappan K."/>
            <person name="Land M."/>
            <person name="Hauser L."/>
            <person name="Chang Y.J."/>
            <person name="Jeffries C.D."/>
            <person name="Detter J.C."/>
            <person name="Rohde M."/>
            <person name="Brambilla E."/>
            <person name="Spring S."/>
            <person name="Goker M."/>
            <person name="Sikorski J."/>
            <person name="Woyke T."/>
            <person name="Bristow J."/>
            <person name="Eisen J.A."/>
            <person name="Markowitz V."/>
            <person name="Hugenholtz P."/>
            <person name="Klenk H.P."/>
            <person name="Kyrpides N.C."/>
        </authorList>
    </citation>
    <scope>NUCLEOTIDE SEQUENCE [LARGE SCALE GENOMIC DNA]</scope>
    <source>
        <strain evidence="10">DSM 11293 / JCM 15392 / SEBR 4228</strain>
    </source>
</reference>
<feature type="transmembrane region" description="Helical" evidence="7">
    <location>
        <begin position="181"/>
        <end position="206"/>
    </location>
</feature>
<dbReference type="Proteomes" id="UP000002318">
    <property type="component" value="Chromosome"/>
</dbReference>
<keyword evidence="5 7" id="KW-1133">Transmembrane helix</keyword>
<evidence type="ECO:0000313" key="10">
    <source>
        <dbReference type="Proteomes" id="UP000002318"/>
    </source>
</evidence>
<evidence type="ECO:0000256" key="5">
    <source>
        <dbReference type="ARBA" id="ARBA00022989"/>
    </source>
</evidence>
<keyword evidence="10" id="KW-1185">Reference proteome</keyword>
<dbReference type="EMBL" id="CP002116">
    <property type="protein sequence ID" value="ADK82721.1"/>
    <property type="molecule type" value="Genomic_DNA"/>
</dbReference>
<dbReference type="eggNOG" id="COG1175">
    <property type="taxonomic scope" value="Bacteria"/>
</dbReference>
<dbReference type="PANTHER" id="PTHR30193">
    <property type="entry name" value="ABC TRANSPORTER PERMEASE PROTEIN"/>
    <property type="match status" value="1"/>
</dbReference>
<keyword evidence="6 7" id="KW-0472">Membrane</keyword>
<dbReference type="Gene3D" id="1.10.3720.10">
    <property type="entry name" value="MetI-like"/>
    <property type="match status" value="1"/>
</dbReference>
<dbReference type="HOGENOM" id="CLU_016047_0_2_12"/>
<keyword evidence="4 7" id="KW-0812">Transmembrane</keyword>
<dbReference type="InterPro" id="IPR000515">
    <property type="entry name" value="MetI-like"/>
</dbReference>
<evidence type="ECO:0000259" key="8">
    <source>
        <dbReference type="PROSITE" id="PS50928"/>
    </source>
</evidence>
<evidence type="ECO:0000256" key="7">
    <source>
        <dbReference type="RuleBase" id="RU363032"/>
    </source>
</evidence>
<dbReference type="KEGG" id="ssm:Spirs_3635"/>
<evidence type="ECO:0000256" key="3">
    <source>
        <dbReference type="ARBA" id="ARBA00022475"/>
    </source>
</evidence>
<dbReference type="STRING" id="573413.Spirs_3635"/>
<comment type="subcellular location">
    <subcellularLocation>
        <location evidence="1 7">Cell membrane</location>
        <topology evidence="1 7">Multi-pass membrane protein</topology>
    </subcellularLocation>
</comment>
<proteinExistence type="inferred from homology"/>
<feature type="transmembrane region" description="Helical" evidence="7">
    <location>
        <begin position="287"/>
        <end position="307"/>
    </location>
</feature>
<feature type="transmembrane region" description="Helical" evidence="7">
    <location>
        <begin position="132"/>
        <end position="152"/>
    </location>
</feature>